<dbReference type="Pfam" id="PF02597">
    <property type="entry name" value="ThiS"/>
    <property type="match status" value="1"/>
</dbReference>
<dbReference type="PANTHER" id="PTHR38031:SF1">
    <property type="entry name" value="SULFUR CARRIER PROTEIN CYSO"/>
    <property type="match status" value="1"/>
</dbReference>
<dbReference type="EMBL" id="NDWU01000027">
    <property type="protein sequence ID" value="PUA31081.1"/>
    <property type="molecule type" value="Genomic_DNA"/>
</dbReference>
<name>A0A2R7Y0M3_9ARCH</name>
<dbReference type="InterPro" id="IPR012675">
    <property type="entry name" value="Beta-grasp_dom_sf"/>
</dbReference>
<gene>
    <name evidence="1" type="ORF">B9J98_07785</name>
</gene>
<dbReference type="AlphaFoldDB" id="A0A2R7Y0M3"/>
<protein>
    <recommendedName>
        <fullName evidence="3">Molybdopterin synthase sulfur carrier subunit</fullName>
    </recommendedName>
</protein>
<comment type="caution">
    <text evidence="1">The sequence shown here is derived from an EMBL/GenBank/DDBJ whole genome shotgun (WGS) entry which is preliminary data.</text>
</comment>
<dbReference type="InterPro" id="IPR016155">
    <property type="entry name" value="Mopterin_synth/thiamin_S_b"/>
</dbReference>
<dbReference type="Gene3D" id="3.10.20.30">
    <property type="match status" value="1"/>
</dbReference>
<accession>A0A2R7Y0M3</accession>
<dbReference type="PANTHER" id="PTHR38031">
    <property type="entry name" value="SULFUR CARRIER PROTEIN SLR0821-RELATED"/>
    <property type="match status" value="1"/>
</dbReference>
<dbReference type="InterPro" id="IPR052045">
    <property type="entry name" value="Sulfur_Carrier/Prot_Modifier"/>
</dbReference>
<evidence type="ECO:0008006" key="3">
    <source>
        <dbReference type="Google" id="ProtNLM"/>
    </source>
</evidence>
<reference evidence="1 2" key="1">
    <citation type="submission" date="2017-04" db="EMBL/GenBank/DDBJ databases">
        <title>Draft Aigarchaeota genome from a New Zealand hot spring.</title>
        <authorList>
            <person name="Reysenbach A.-L."/>
            <person name="Donaho J.A."/>
            <person name="Gerhart J."/>
            <person name="Kelley J.F."/>
            <person name="Kouba K."/>
            <person name="Podar M."/>
            <person name="Stott M."/>
        </authorList>
    </citation>
    <scope>NUCLEOTIDE SEQUENCE [LARGE SCALE GENOMIC DNA]</scope>
    <source>
        <strain evidence="1">NZ13_MG1</strain>
    </source>
</reference>
<evidence type="ECO:0000313" key="2">
    <source>
        <dbReference type="Proteomes" id="UP000244066"/>
    </source>
</evidence>
<evidence type="ECO:0000313" key="1">
    <source>
        <dbReference type="EMBL" id="PUA31081.1"/>
    </source>
</evidence>
<dbReference type="NCBIfam" id="TIGR01687">
    <property type="entry name" value="moaD_arch"/>
    <property type="match status" value="1"/>
</dbReference>
<dbReference type="SUPFAM" id="SSF54285">
    <property type="entry name" value="MoaD/ThiS"/>
    <property type="match status" value="1"/>
</dbReference>
<dbReference type="InterPro" id="IPR003749">
    <property type="entry name" value="ThiS/MoaD-like"/>
</dbReference>
<dbReference type="InterPro" id="IPR010038">
    <property type="entry name" value="MoaD_arc-typ"/>
</dbReference>
<organism evidence="1 2">
    <name type="scientific">Candidatus Terraquivivens tikiterensis</name>
    <dbReference type="NCBI Taxonomy" id="1980982"/>
    <lineage>
        <taxon>Archaea</taxon>
        <taxon>Nitrososphaerota</taxon>
        <taxon>Candidatus Wolframiiraptoraceae</taxon>
        <taxon>Candidatus Terraquivivens</taxon>
    </lineage>
</organism>
<sequence>MARVKLIMTSTLAMYLNSERELHLEASSVRELLSQLSERFGDAFRQRVLDENGKPKSFVVLYVNGKNIHFAEGLDTKLNDGDEVLILPAIGGGILKSQ</sequence>
<dbReference type="Proteomes" id="UP000244066">
    <property type="component" value="Unassembled WGS sequence"/>
</dbReference>
<proteinExistence type="predicted"/>